<organism evidence="1">
    <name type="scientific">Anguilla anguilla</name>
    <name type="common">European freshwater eel</name>
    <name type="synonym">Muraena anguilla</name>
    <dbReference type="NCBI Taxonomy" id="7936"/>
    <lineage>
        <taxon>Eukaryota</taxon>
        <taxon>Metazoa</taxon>
        <taxon>Chordata</taxon>
        <taxon>Craniata</taxon>
        <taxon>Vertebrata</taxon>
        <taxon>Euteleostomi</taxon>
        <taxon>Actinopterygii</taxon>
        <taxon>Neopterygii</taxon>
        <taxon>Teleostei</taxon>
        <taxon>Anguilliformes</taxon>
        <taxon>Anguillidae</taxon>
        <taxon>Anguilla</taxon>
    </lineage>
</organism>
<accession>A0A0E9XRE8</accession>
<sequence>MSLRDLWQGLRPQLMSCCDVVNRTGISSFCLRENAVFKALIYIRSIFLNSFTADFMFKPLNMTLKCDGLHLFCHSKYSPCFCFSTLHHNHVTFA</sequence>
<reference evidence="1" key="1">
    <citation type="submission" date="2014-11" db="EMBL/GenBank/DDBJ databases">
        <authorList>
            <person name="Amaro Gonzalez C."/>
        </authorList>
    </citation>
    <scope>NUCLEOTIDE SEQUENCE</scope>
</reference>
<dbReference type="AlphaFoldDB" id="A0A0E9XRE8"/>
<evidence type="ECO:0000313" key="1">
    <source>
        <dbReference type="EMBL" id="JAI04426.1"/>
    </source>
</evidence>
<protein>
    <submittedName>
        <fullName evidence="1">Uncharacterized protein</fullName>
    </submittedName>
</protein>
<proteinExistence type="predicted"/>
<reference evidence="1" key="2">
    <citation type="journal article" date="2015" name="Fish Shellfish Immunol.">
        <title>Early steps in the European eel (Anguilla anguilla)-Vibrio vulnificus interaction in the gills: Role of the RtxA13 toxin.</title>
        <authorList>
            <person name="Callol A."/>
            <person name="Pajuelo D."/>
            <person name="Ebbesson L."/>
            <person name="Teles M."/>
            <person name="MacKenzie S."/>
            <person name="Amaro C."/>
        </authorList>
    </citation>
    <scope>NUCLEOTIDE SEQUENCE</scope>
</reference>
<dbReference type="EMBL" id="GBXM01004152">
    <property type="protein sequence ID" value="JAI04426.1"/>
    <property type="molecule type" value="Transcribed_RNA"/>
</dbReference>
<name>A0A0E9XRE8_ANGAN</name>